<feature type="transmembrane region" description="Helical" evidence="5">
    <location>
        <begin position="139"/>
        <end position="156"/>
    </location>
</feature>
<evidence type="ECO:0000256" key="1">
    <source>
        <dbReference type="ARBA" id="ARBA00004141"/>
    </source>
</evidence>
<keyword evidence="2 5" id="KW-0812">Transmembrane</keyword>
<comment type="subcellular location">
    <subcellularLocation>
        <location evidence="1">Membrane</location>
        <topology evidence="1">Multi-pass membrane protein</topology>
    </subcellularLocation>
</comment>
<evidence type="ECO:0000256" key="4">
    <source>
        <dbReference type="ARBA" id="ARBA00023136"/>
    </source>
</evidence>
<evidence type="ECO:0000259" key="6">
    <source>
        <dbReference type="Pfam" id="PF07298"/>
    </source>
</evidence>
<keyword evidence="4 5" id="KW-0472">Membrane</keyword>
<dbReference type="InterPro" id="IPR009915">
    <property type="entry name" value="NnrU_dom"/>
</dbReference>
<feature type="transmembrane region" description="Helical" evidence="5">
    <location>
        <begin position="200"/>
        <end position="217"/>
    </location>
</feature>
<reference evidence="7 8" key="1">
    <citation type="submission" date="2016-10" db="EMBL/GenBank/DDBJ databases">
        <title>Rhodobacter sp. LPB0142, isolated from sea water.</title>
        <authorList>
            <person name="Kim E."/>
            <person name="Yi H."/>
        </authorList>
    </citation>
    <scope>NUCLEOTIDE SEQUENCE [LARGE SCALE GENOMIC DNA]</scope>
    <source>
        <strain evidence="7 8">LPB0142</strain>
    </source>
</reference>
<keyword evidence="8" id="KW-1185">Reference proteome</keyword>
<accession>A0A1D9M8P8</accession>
<evidence type="ECO:0000313" key="7">
    <source>
        <dbReference type="EMBL" id="AOZ68207.1"/>
    </source>
</evidence>
<name>A0A1D9M8P8_9RHOB</name>
<dbReference type="KEGG" id="rhp:LPB142_01855"/>
<dbReference type="Proteomes" id="UP000176562">
    <property type="component" value="Chromosome"/>
</dbReference>
<evidence type="ECO:0000256" key="5">
    <source>
        <dbReference type="SAM" id="Phobius"/>
    </source>
</evidence>
<dbReference type="Pfam" id="PF07298">
    <property type="entry name" value="NnrU"/>
    <property type="match status" value="1"/>
</dbReference>
<evidence type="ECO:0000256" key="3">
    <source>
        <dbReference type="ARBA" id="ARBA00022989"/>
    </source>
</evidence>
<organism evidence="7 8">
    <name type="scientific">Rhodobacter xanthinilyticus</name>
    <dbReference type="NCBI Taxonomy" id="1850250"/>
    <lineage>
        <taxon>Bacteria</taxon>
        <taxon>Pseudomonadati</taxon>
        <taxon>Pseudomonadota</taxon>
        <taxon>Alphaproteobacteria</taxon>
        <taxon>Rhodobacterales</taxon>
        <taxon>Rhodobacter group</taxon>
        <taxon>Rhodobacter</taxon>
    </lineage>
</organism>
<protein>
    <submittedName>
        <fullName evidence="7">NnrU family protein</fullName>
    </submittedName>
</protein>
<evidence type="ECO:0000256" key="2">
    <source>
        <dbReference type="ARBA" id="ARBA00022692"/>
    </source>
</evidence>
<gene>
    <name evidence="7" type="ORF">LPB142_01855</name>
</gene>
<dbReference type="EMBL" id="CP017781">
    <property type="protein sequence ID" value="AOZ68207.1"/>
    <property type="molecule type" value="Genomic_DNA"/>
</dbReference>
<dbReference type="STRING" id="1850250.LPB142_01855"/>
<dbReference type="GO" id="GO:0016020">
    <property type="term" value="C:membrane"/>
    <property type="evidence" value="ECO:0007669"/>
    <property type="project" value="UniProtKB-SubCell"/>
</dbReference>
<dbReference type="AlphaFoldDB" id="A0A1D9M8P8"/>
<feature type="transmembrane region" description="Helical" evidence="5">
    <location>
        <begin position="37"/>
        <end position="58"/>
    </location>
</feature>
<feature type="transmembrane region" description="Helical" evidence="5">
    <location>
        <begin position="6"/>
        <end position="25"/>
    </location>
</feature>
<feature type="domain" description="NnrU" evidence="6">
    <location>
        <begin position="6"/>
        <end position="225"/>
    </location>
</feature>
<feature type="transmembrane region" description="Helical" evidence="5">
    <location>
        <begin position="78"/>
        <end position="99"/>
    </location>
</feature>
<proteinExistence type="predicted"/>
<dbReference type="RefSeq" id="WP_071165332.1">
    <property type="nucleotide sequence ID" value="NZ_CP017781.1"/>
</dbReference>
<keyword evidence="3 5" id="KW-1133">Transmembrane helix</keyword>
<sequence length="227" mass="24726">MAWAEFILAWAAFMASHLIPANPRLKARAVALFGPRGWVWAFSLGSTALLFWLIFAAGRAPYVELWAQAGWMRWMVNLVMPLAIALGTFGVGAANPFAFEGRAAGFDPERPGIVGVVRQPLLWALLLWSGAHLIANGDLAHVILFGAFAVFSASGARAMETRKRRLWGAAEFDRRAARSSALPFAALLSGRWRPRRGPSLTRLVLAALIWAALWHLHAPVIGLSPAP</sequence>
<evidence type="ECO:0000313" key="8">
    <source>
        <dbReference type="Proteomes" id="UP000176562"/>
    </source>
</evidence>